<reference evidence="2" key="1">
    <citation type="submission" date="2020-04" db="EMBL/GenBank/DDBJ databases">
        <authorList>
            <person name="Chiriac C."/>
            <person name="Salcher M."/>
            <person name="Ghai R."/>
            <person name="Kavagutti S V."/>
        </authorList>
    </citation>
    <scope>NUCLEOTIDE SEQUENCE</scope>
</reference>
<protein>
    <submittedName>
        <fullName evidence="2">Uncharacterized protein</fullName>
    </submittedName>
</protein>
<gene>
    <name evidence="2" type="ORF">UFOVP726_45</name>
</gene>
<accession>A0A6J5NLL6</accession>
<proteinExistence type="predicted"/>
<evidence type="ECO:0000256" key="1">
    <source>
        <dbReference type="SAM" id="MobiDB-lite"/>
    </source>
</evidence>
<sequence>MKHDETLGQPLPRGTTGASATNRVDHGGCPSDLQPLIQRMYDEAAQCDVFGITKPAALLREAADALQHAANLQAMDEFAEVVTAGHLGEADHSMRDLLLLARSEIYHEPECMPGEPCNCGKGELMRRMDAVLKT</sequence>
<feature type="region of interest" description="Disordered" evidence="1">
    <location>
        <begin position="1"/>
        <end position="29"/>
    </location>
</feature>
<organism evidence="2">
    <name type="scientific">uncultured Caudovirales phage</name>
    <dbReference type="NCBI Taxonomy" id="2100421"/>
    <lineage>
        <taxon>Viruses</taxon>
        <taxon>Duplodnaviria</taxon>
        <taxon>Heunggongvirae</taxon>
        <taxon>Uroviricota</taxon>
        <taxon>Caudoviricetes</taxon>
        <taxon>Peduoviridae</taxon>
        <taxon>Maltschvirus</taxon>
        <taxon>Maltschvirus maltsch</taxon>
    </lineage>
</organism>
<dbReference type="EMBL" id="LR796695">
    <property type="protein sequence ID" value="CAB4159817.1"/>
    <property type="molecule type" value="Genomic_DNA"/>
</dbReference>
<name>A0A6J5NLL6_9CAUD</name>
<evidence type="ECO:0000313" key="2">
    <source>
        <dbReference type="EMBL" id="CAB4159817.1"/>
    </source>
</evidence>